<feature type="compositionally biased region" description="Polar residues" evidence="1">
    <location>
        <begin position="12"/>
        <end position="26"/>
    </location>
</feature>
<feature type="region of interest" description="Disordered" evidence="1">
    <location>
        <begin position="1"/>
        <end position="37"/>
    </location>
</feature>
<evidence type="ECO:0000313" key="2">
    <source>
        <dbReference type="EMBL" id="KAK3695344.1"/>
    </source>
</evidence>
<feature type="region of interest" description="Disordered" evidence="1">
    <location>
        <begin position="208"/>
        <end position="241"/>
    </location>
</feature>
<reference evidence="2" key="2">
    <citation type="submission" date="2023-06" db="EMBL/GenBank/DDBJ databases">
        <authorList>
            <consortium name="Lawrence Berkeley National Laboratory"/>
            <person name="Haridas S."/>
            <person name="Hensen N."/>
            <person name="Bonometti L."/>
            <person name="Westerberg I."/>
            <person name="Brannstrom I.O."/>
            <person name="Guillou S."/>
            <person name="Cros-Aarteil S."/>
            <person name="Calhoun S."/>
            <person name="Kuo A."/>
            <person name="Mondo S."/>
            <person name="Pangilinan J."/>
            <person name="Riley R."/>
            <person name="Labutti K."/>
            <person name="Andreopoulos B."/>
            <person name="Lipzen A."/>
            <person name="Chen C."/>
            <person name="Yanf M."/>
            <person name="Daum C."/>
            <person name="Ng V."/>
            <person name="Clum A."/>
            <person name="Steindorff A."/>
            <person name="Ohm R."/>
            <person name="Martin F."/>
            <person name="Silar P."/>
            <person name="Natvig D."/>
            <person name="Lalanne C."/>
            <person name="Gautier V."/>
            <person name="Ament-Velasquez S.L."/>
            <person name="Kruys A."/>
            <person name="Hutchinson M.I."/>
            <person name="Powell A.J."/>
            <person name="Barry K."/>
            <person name="Miller A.N."/>
            <person name="Grigoriev I.V."/>
            <person name="Debuchy R."/>
            <person name="Gladieux P."/>
            <person name="Thoren M.H."/>
            <person name="Johannesson H."/>
        </authorList>
    </citation>
    <scope>NUCLEOTIDE SEQUENCE</scope>
    <source>
        <strain evidence="2">CBS 314.62</strain>
    </source>
</reference>
<accession>A0AAE0XKX1</accession>
<dbReference type="EMBL" id="JAULSO010000001">
    <property type="protein sequence ID" value="KAK3695344.1"/>
    <property type="molecule type" value="Genomic_DNA"/>
</dbReference>
<proteinExistence type="predicted"/>
<comment type="caution">
    <text evidence="2">The sequence shown here is derived from an EMBL/GenBank/DDBJ whole genome shotgun (WGS) entry which is preliminary data.</text>
</comment>
<reference evidence="2" key="1">
    <citation type="journal article" date="2023" name="Mol. Phylogenet. Evol.">
        <title>Genome-scale phylogeny and comparative genomics of the fungal order Sordariales.</title>
        <authorList>
            <person name="Hensen N."/>
            <person name="Bonometti L."/>
            <person name="Westerberg I."/>
            <person name="Brannstrom I.O."/>
            <person name="Guillou S."/>
            <person name="Cros-Aarteil S."/>
            <person name="Calhoun S."/>
            <person name="Haridas S."/>
            <person name="Kuo A."/>
            <person name="Mondo S."/>
            <person name="Pangilinan J."/>
            <person name="Riley R."/>
            <person name="LaButti K."/>
            <person name="Andreopoulos B."/>
            <person name="Lipzen A."/>
            <person name="Chen C."/>
            <person name="Yan M."/>
            <person name="Daum C."/>
            <person name="Ng V."/>
            <person name="Clum A."/>
            <person name="Steindorff A."/>
            <person name="Ohm R.A."/>
            <person name="Martin F."/>
            <person name="Silar P."/>
            <person name="Natvig D.O."/>
            <person name="Lalanne C."/>
            <person name="Gautier V."/>
            <person name="Ament-Velasquez S.L."/>
            <person name="Kruys A."/>
            <person name="Hutchinson M.I."/>
            <person name="Powell A.J."/>
            <person name="Barry K."/>
            <person name="Miller A.N."/>
            <person name="Grigoriev I.V."/>
            <person name="Debuchy R."/>
            <person name="Gladieux P."/>
            <person name="Hiltunen Thoren M."/>
            <person name="Johannesson H."/>
        </authorList>
    </citation>
    <scope>NUCLEOTIDE SEQUENCE</scope>
    <source>
        <strain evidence="2">CBS 314.62</strain>
    </source>
</reference>
<protein>
    <submittedName>
        <fullName evidence="2">Uncharacterized protein</fullName>
    </submittedName>
</protein>
<feature type="region of interest" description="Disordered" evidence="1">
    <location>
        <begin position="131"/>
        <end position="158"/>
    </location>
</feature>
<gene>
    <name evidence="2" type="ORF">B0T22DRAFT_455037</name>
</gene>
<feature type="compositionally biased region" description="Polar residues" evidence="1">
    <location>
        <begin position="208"/>
        <end position="230"/>
    </location>
</feature>
<sequence>MEECNVPFQFSPLDQSGNPTPASFQNKLPPADNVKDPVCGEDATCGQENNLDTVSKNTKEKGEIRDWTHVALPYSPSGPFTSQQEHEESEYIAVSGSCEDRKVTSGAKLKLKVSRGAMSKTREEPGTLRRKMVNGTSEFWEDSSEPWEHASHDGNSPVSAHVDARFGSAKFEMCDQEHAFICSPTPSTPVATLSTPHEARCVEEEFPATQTSMSSVSQAPPSVIQSSFSDDSAAGIRPSRGLRKRVSDLRVRLAESRLRAAEPQSPMDGPRTNPESVAPASVAKSTETKEYLVPSKSPAGSENAPTIRTRGFRGRMSRWMKSARQAVISRKRG</sequence>
<keyword evidence="3" id="KW-1185">Reference proteome</keyword>
<name>A0AAE0XKX1_9PEZI</name>
<evidence type="ECO:0000256" key="1">
    <source>
        <dbReference type="SAM" id="MobiDB-lite"/>
    </source>
</evidence>
<organism evidence="2 3">
    <name type="scientific">Podospora appendiculata</name>
    <dbReference type="NCBI Taxonomy" id="314037"/>
    <lineage>
        <taxon>Eukaryota</taxon>
        <taxon>Fungi</taxon>
        <taxon>Dikarya</taxon>
        <taxon>Ascomycota</taxon>
        <taxon>Pezizomycotina</taxon>
        <taxon>Sordariomycetes</taxon>
        <taxon>Sordariomycetidae</taxon>
        <taxon>Sordariales</taxon>
        <taxon>Podosporaceae</taxon>
        <taxon>Podospora</taxon>
    </lineage>
</organism>
<dbReference type="Proteomes" id="UP001270362">
    <property type="component" value="Unassembled WGS sequence"/>
</dbReference>
<feature type="region of interest" description="Disordered" evidence="1">
    <location>
        <begin position="256"/>
        <end position="333"/>
    </location>
</feature>
<dbReference type="AlphaFoldDB" id="A0AAE0XKX1"/>
<evidence type="ECO:0000313" key="3">
    <source>
        <dbReference type="Proteomes" id="UP001270362"/>
    </source>
</evidence>